<dbReference type="RefSeq" id="WP_261593321.1">
    <property type="nucleotide sequence ID" value="NZ_CAMAPC010000002.1"/>
</dbReference>
<evidence type="ECO:0000256" key="1">
    <source>
        <dbReference type="SAM" id="Phobius"/>
    </source>
</evidence>
<sequence>MLKLLLSWHKKLALFAVIPFMVWALSGLLHPMMLHFTKTERLSDRVSPIDYSKLENYQPIKAVLQRENIARLSHASLVEYQNTYYYQVAYLEQGQRKIAYFPLSKSKVAASLSDPQYAEYLAHKWALQGTISVEKLTEFDTAYGAINRILPVYRVLLDNGNRLYIDTLGQRISAHNTQLREQLSYWFRTLHTFSFIGDKHSYIRIIPMLIVTVTLFFMGLLGLIAYSVLWKKLSNKQGKVAKLHRVSGLVLSLCMLGFASSSSHILIDKFYPQKFLTLIPANSIQTAQINHDPISVLAQAQGDNFVLVSVGQGVYSQVVTSENRTQNYQYWQQNQAAISNTILAKSILQNQLNVRGELIHSQKVDKFGPTYGFINKRLPVMQLRYQSQPDVLYSIELSSGYIAAIENSWQKARSLHFGYLHKYHFLNPLSKEVRDIIITLIILGLVFSAVMGLCLYLARRKRQQQALQRRLSTI</sequence>
<keyword evidence="4" id="KW-1185">Reference proteome</keyword>
<evidence type="ECO:0000313" key="4">
    <source>
        <dbReference type="Proteomes" id="UP001152467"/>
    </source>
</evidence>
<evidence type="ECO:0008006" key="6">
    <source>
        <dbReference type="Google" id="ProtNLM"/>
    </source>
</evidence>
<dbReference type="Proteomes" id="UP001152485">
    <property type="component" value="Unassembled WGS sequence"/>
</dbReference>
<keyword evidence="1" id="KW-0812">Transmembrane</keyword>
<accession>A0A9W4QS72</accession>
<dbReference type="Proteomes" id="UP001152467">
    <property type="component" value="Unassembled WGS sequence"/>
</dbReference>
<dbReference type="EMBL" id="CAMAPD010000009">
    <property type="protein sequence ID" value="CAH9059790.1"/>
    <property type="molecule type" value="Genomic_DNA"/>
</dbReference>
<dbReference type="EMBL" id="CAMAPC010000002">
    <property type="protein sequence ID" value="CAH9050778.1"/>
    <property type="molecule type" value="Genomic_DNA"/>
</dbReference>
<keyword evidence="1" id="KW-1133">Transmembrane helix</keyword>
<feature type="transmembrane region" description="Helical" evidence="1">
    <location>
        <begin position="249"/>
        <end position="267"/>
    </location>
</feature>
<reference evidence="2 5" key="1">
    <citation type="submission" date="2022-07" db="EMBL/GenBank/DDBJ databases">
        <authorList>
            <person name="Criscuolo A."/>
        </authorList>
    </citation>
    <scope>NUCLEOTIDE SEQUENCE</scope>
    <source>
        <strain evidence="5">CIP 111951</strain>
        <strain evidence="2">CIP111854</strain>
        <strain evidence="3">CIP111951</strain>
    </source>
</reference>
<proteinExistence type="predicted"/>
<dbReference type="AlphaFoldDB" id="A0A9W4QS72"/>
<comment type="caution">
    <text evidence="2">The sequence shown here is derived from an EMBL/GenBank/DDBJ whole genome shotgun (WGS) entry which is preliminary data.</text>
</comment>
<feature type="transmembrane region" description="Helical" evidence="1">
    <location>
        <begin position="12"/>
        <end position="33"/>
    </location>
</feature>
<name>A0A9W4QS72_9GAMM</name>
<keyword evidence="1" id="KW-0472">Membrane</keyword>
<gene>
    <name evidence="2" type="ORF">PSECIP111854_00601</name>
    <name evidence="3" type="ORF">PSECIP111951_02141</name>
</gene>
<evidence type="ECO:0000313" key="3">
    <source>
        <dbReference type="EMBL" id="CAH9059790.1"/>
    </source>
</evidence>
<organism evidence="2 4">
    <name type="scientific">Pseudoalteromonas holothuriae</name>
    <dbReference type="NCBI Taxonomy" id="2963714"/>
    <lineage>
        <taxon>Bacteria</taxon>
        <taxon>Pseudomonadati</taxon>
        <taxon>Pseudomonadota</taxon>
        <taxon>Gammaproteobacteria</taxon>
        <taxon>Alteromonadales</taxon>
        <taxon>Pseudoalteromonadaceae</taxon>
        <taxon>Pseudoalteromonas</taxon>
    </lineage>
</organism>
<feature type="transmembrane region" description="Helical" evidence="1">
    <location>
        <begin position="436"/>
        <end position="458"/>
    </location>
</feature>
<evidence type="ECO:0000313" key="5">
    <source>
        <dbReference type="Proteomes" id="UP001152485"/>
    </source>
</evidence>
<evidence type="ECO:0000313" key="2">
    <source>
        <dbReference type="EMBL" id="CAH9050778.1"/>
    </source>
</evidence>
<protein>
    <recommendedName>
        <fullName evidence="6">PepSY domain-containing protein</fullName>
    </recommendedName>
</protein>
<feature type="transmembrane region" description="Helical" evidence="1">
    <location>
        <begin position="205"/>
        <end position="229"/>
    </location>
</feature>